<evidence type="ECO:0000313" key="2">
    <source>
        <dbReference type="EMBL" id="EKC76802.1"/>
    </source>
</evidence>
<evidence type="ECO:0000259" key="1">
    <source>
        <dbReference type="Pfam" id="PF14278"/>
    </source>
</evidence>
<dbReference type="InterPro" id="IPR039532">
    <property type="entry name" value="TetR_C_Firmicutes"/>
</dbReference>
<feature type="domain" description="Transcriptional regulator TetR C-terminal Firmicutes type" evidence="1">
    <location>
        <begin position="22"/>
        <end position="122"/>
    </location>
</feature>
<protein>
    <submittedName>
        <fullName evidence="2">Transcriptional regulator, TetR family</fullName>
    </submittedName>
</protein>
<dbReference type="EMBL" id="AJWZ01000459">
    <property type="protein sequence ID" value="EKC76802.1"/>
    <property type="molecule type" value="Genomic_DNA"/>
</dbReference>
<dbReference type="Gene3D" id="1.10.357.10">
    <property type="entry name" value="Tetracycline Repressor, domain 2"/>
    <property type="match status" value="1"/>
</dbReference>
<proteinExistence type="predicted"/>
<gene>
    <name evidence="2" type="ORF">OBE_00666</name>
</gene>
<dbReference type="AlphaFoldDB" id="K1TUU3"/>
<dbReference type="Pfam" id="PF14278">
    <property type="entry name" value="TetR_C_8"/>
    <property type="match status" value="1"/>
</dbReference>
<accession>K1TUU3</accession>
<organism evidence="2">
    <name type="scientific">human gut metagenome</name>
    <dbReference type="NCBI Taxonomy" id="408170"/>
    <lineage>
        <taxon>unclassified sequences</taxon>
        <taxon>metagenomes</taxon>
        <taxon>organismal metagenomes</taxon>
    </lineage>
</organism>
<comment type="caution">
    <text evidence="2">The sequence shown here is derived from an EMBL/GenBank/DDBJ whole genome shotgun (WGS) entry which is preliminary data.</text>
</comment>
<sequence>MLDIILRRETERALDEFETTGSWEECMITASRFAREHKRAVYHIYTSSHRLELEKHVDRISGEMMHSYVEAQAHGLRVSEADKKLVCDLYRFGITDIFYEWLENGMKEDLEAQIRRLSLLFTGNIRASLSRVQIPAES</sequence>
<reference evidence="2" key="1">
    <citation type="journal article" date="2013" name="Environ. Microbiol.">
        <title>Microbiota from the distal guts of lean and obese adolescents exhibit partial functional redundancy besides clear differences in community structure.</title>
        <authorList>
            <person name="Ferrer M."/>
            <person name="Ruiz A."/>
            <person name="Lanza F."/>
            <person name="Haange S.B."/>
            <person name="Oberbach A."/>
            <person name="Till H."/>
            <person name="Bargiela R."/>
            <person name="Campoy C."/>
            <person name="Segura M.T."/>
            <person name="Richter M."/>
            <person name="von Bergen M."/>
            <person name="Seifert J."/>
            <person name="Suarez A."/>
        </authorList>
    </citation>
    <scope>NUCLEOTIDE SEQUENCE</scope>
</reference>
<name>K1TUU3_9ZZZZ</name>